<accession>A0ABQ8U9E3</accession>
<feature type="chain" id="PRO_5045042404" evidence="1">
    <location>
        <begin position="31"/>
        <end position="488"/>
    </location>
</feature>
<keyword evidence="1" id="KW-0732">Signal</keyword>
<keyword evidence="3" id="KW-1185">Reference proteome</keyword>
<sequence length="488" mass="53240">MLRFRNAFSILPRLSSVTLLVFLLFSLVSGSLYPPTPVVVYSASSDPIYVFSTVTINACASFSLSDDHSLATHPLVYYYNMENAQDLTTSGAPDSYNSHPSHSYWTFQCHFSFQFITPGWKEVHVYVSDQYSAQATSRDSSLSTPSLFNTSWATLSGHAASEATLAFYVEPAKDCYEFRVGLFPADWSSSTPVWQYWHDQLAFTPNSTGTIFVQVTSARTTDLRMMGSSQNALIRGLTHELHTLGEVPILSISNTSVPAPFASLGTPTYNELAGAWLISFRASATVGAGTLIVSSRGVGSNGCGAATREIPYSIARWLEDWGTLDEASTTQTIRSLNFLPNRVHVRYHPCSMDAQIAFWEMIEWSPPSTLEALRNSPPAPPTLSNYLGGLVALTETLFTAQPPIFRSSHPFDTRWANLLRPDLLAASGAVNSAGLVVERGSICYGLPATRCAGLQVWNVVVAENVLMVLNSGGLVIADRAAKNTSRRV</sequence>
<evidence type="ECO:0000313" key="3">
    <source>
        <dbReference type="Proteomes" id="UP001141327"/>
    </source>
</evidence>
<organism evidence="2 3">
    <name type="scientific">Paratrimastix pyriformis</name>
    <dbReference type="NCBI Taxonomy" id="342808"/>
    <lineage>
        <taxon>Eukaryota</taxon>
        <taxon>Metamonada</taxon>
        <taxon>Preaxostyla</taxon>
        <taxon>Paratrimastigidae</taxon>
        <taxon>Paratrimastix</taxon>
    </lineage>
</organism>
<proteinExistence type="predicted"/>
<comment type="caution">
    <text evidence="2">The sequence shown here is derived from an EMBL/GenBank/DDBJ whole genome shotgun (WGS) entry which is preliminary data.</text>
</comment>
<name>A0ABQ8U9E3_9EUKA</name>
<protein>
    <submittedName>
        <fullName evidence="2">Uncharacterized protein</fullName>
    </submittedName>
</protein>
<evidence type="ECO:0000256" key="1">
    <source>
        <dbReference type="SAM" id="SignalP"/>
    </source>
</evidence>
<reference evidence="2" key="1">
    <citation type="journal article" date="2022" name="bioRxiv">
        <title>Genomics of Preaxostyla Flagellates Illuminates Evolutionary Transitions and the Path Towards Mitochondrial Loss.</title>
        <authorList>
            <person name="Novak L.V.F."/>
            <person name="Treitli S.C."/>
            <person name="Pyrih J."/>
            <person name="Halakuc P."/>
            <person name="Pipaliya S.V."/>
            <person name="Vacek V."/>
            <person name="Brzon O."/>
            <person name="Soukal P."/>
            <person name="Eme L."/>
            <person name="Dacks J.B."/>
            <person name="Karnkowska A."/>
            <person name="Elias M."/>
            <person name="Hampl V."/>
        </authorList>
    </citation>
    <scope>NUCLEOTIDE SEQUENCE</scope>
    <source>
        <strain evidence="2">RCP-MX</strain>
    </source>
</reference>
<evidence type="ECO:0000313" key="2">
    <source>
        <dbReference type="EMBL" id="KAJ4455937.1"/>
    </source>
</evidence>
<dbReference type="EMBL" id="JAPMOS010000088">
    <property type="protein sequence ID" value="KAJ4455937.1"/>
    <property type="molecule type" value="Genomic_DNA"/>
</dbReference>
<feature type="signal peptide" evidence="1">
    <location>
        <begin position="1"/>
        <end position="30"/>
    </location>
</feature>
<dbReference type="Proteomes" id="UP001141327">
    <property type="component" value="Unassembled WGS sequence"/>
</dbReference>
<gene>
    <name evidence="2" type="ORF">PAPYR_9021</name>
</gene>